<dbReference type="AlphaFoldDB" id="A0A2P4QKT4"/>
<feature type="transmembrane region" description="Helical" evidence="1">
    <location>
        <begin position="6"/>
        <end position="25"/>
    </location>
</feature>
<keyword evidence="1" id="KW-1133">Transmembrane helix</keyword>
<sequence>MIIQLYHSIVCIVRIFMALFFKFVNLGEINMCKLMISFRSPRSNNYYRYIKKKFFSLLGRYSPVFFWVGSLFFFWSSRSFFF</sequence>
<organism evidence="2 3">
    <name type="scientific">Rhizophagus irregularis (strain DAOM 181602 / DAOM 197198 / MUCL 43194)</name>
    <name type="common">Arbuscular mycorrhizal fungus</name>
    <name type="synonym">Glomus intraradices</name>
    <dbReference type="NCBI Taxonomy" id="747089"/>
    <lineage>
        <taxon>Eukaryota</taxon>
        <taxon>Fungi</taxon>
        <taxon>Fungi incertae sedis</taxon>
        <taxon>Mucoromycota</taxon>
        <taxon>Glomeromycotina</taxon>
        <taxon>Glomeromycetes</taxon>
        <taxon>Glomerales</taxon>
        <taxon>Glomeraceae</taxon>
        <taxon>Rhizophagus</taxon>
    </lineage>
</organism>
<evidence type="ECO:0000313" key="3">
    <source>
        <dbReference type="Proteomes" id="UP000018888"/>
    </source>
</evidence>
<comment type="caution">
    <text evidence="2">The sequence shown here is derived from an EMBL/GenBank/DDBJ whole genome shotgun (WGS) entry which is preliminary data.</text>
</comment>
<dbReference type="EMBL" id="AUPC02000034">
    <property type="protein sequence ID" value="POG78269.1"/>
    <property type="molecule type" value="Genomic_DNA"/>
</dbReference>
<dbReference type="Proteomes" id="UP000018888">
    <property type="component" value="Unassembled WGS sequence"/>
</dbReference>
<accession>A0A2P4QKT4</accession>
<keyword evidence="1" id="KW-0472">Membrane</keyword>
<keyword evidence="3" id="KW-1185">Reference proteome</keyword>
<gene>
    <name evidence="2" type="ORF">GLOIN_2v704123</name>
</gene>
<name>A0A2P4QKT4_RHIID</name>
<evidence type="ECO:0000256" key="1">
    <source>
        <dbReference type="SAM" id="Phobius"/>
    </source>
</evidence>
<protein>
    <submittedName>
        <fullName evidence="2">Uncharacterized protein</fullName>
    </submittedName>
</protein>
<feature type="transmembrane region" description="Helical" evidence="1">
    <location>
        <begin position="57"/>
        <end position="75"/>
    </location>
</feature>
<proteinExistence type="predicted"/>
<evidence type="ECO:0000313" key="2">
    <source>
        <dbReference type="EMBL" id="POG78269.1"/>
    </source>
</evidence>
<reference evidence="2 3" key="1">
    <citation type="journal article" date="2013" name="Proc. Natl. Acad. Sci. U.S.A.">
        <title>Genome of an arbuscular mycorrhizal fungus provides insight into the oldest plant symbiosis.</title>
        <authorList>
            <person name="Tisserant E."/>
            <person name="Malbreil M."/>
            <person name="Kuo A."/>
            <person name="Kohler A."/>
            <person name="Symeonidi A."/>
            <person name="Balestrini R."/>
            <person name="Charron P."/>
            <person name="Duensing N."/>
            <person name="Frei Dit Frey N."/>
            <person name="Gianinazzi-Pearson V."/>
            <person name="Gilbert L.B."/>
            <person name="Handa Y."/>
            <person name="Herr J.R."/>
            <person name="Hijri M."/>
            <person name="Koul R."/>
            <person name="Kawaguchi M."/>
            <person name="Krajinski F."/>
            <person name="Lammers P.J."/>
            <person name="Masclaux F.G."/>
            <person name="Murat C."/>
            <person name="Morin E."/>
            <person name="Ndikumana S."/>
            <person name="Pagni M."/>
            <person name="Petitpierre D."/>
            <person name="Requena N."/>
            <person name="Rosikiewicz P."/>
            <person name="Riley R."/>
            <person name="Saito K."/>
            <person name="San Clemente H."/>
            <person name="Shapiro H."/>
            <person name="van Tuinen D."/>
            <person name="Becard G."/>
            <person name="Bonfante P."/>
            <person name="Paszkowski U."/>
            <person name="Shachar-Hill Y.Y."/>
            <person name="Tuskan G.A."/>
            <person name="Young P.W."/>
            <person name="Sanders I.R."/>
            <person name="Henrissat B."/>
            <person name="Rensing S.A."/>
            <person name="Grigoriev I.V."/>
            <person name="Corradi N."/>
            <person name="Roux C."/>
            <person name="Martin F."/>
        </authorList>
    </citation>
    <scope>NUCLEOTIDE SEQUENCE [LARGE SCALE GENOMIC DNA]</scope>
    <source>
        <strain evidence="2 3">DAOM 197198</strain>
    </source>
</reference>
<reference evidence="2 3" key="2">
    <citation type="journal article" date="2018" name="New Phytol.">
        <title>High intraspecific genome diversity in the model arbuscular mycorrhizal symbiont Rhizophagus irregularis.</title>
        <authorList>
            <person name="Chen E.C.H."/>
            <person name="Morin E."/>
            <person name="Beaudet D."/>
            <person name="Noel J."/>
            <person name="Yildirir G."/>
            <person name="Ndikumana S."/>
            <person name="Charron P."/>
            <person name="St-Onge C."/>
            <person name="Giorgi J."/>
            <person name="Kruger M."/>
            <person name="Marton T."/>
            <person name="Ropars J."/>
            <person name="Grigoriev I.V."/>
            <person name="Hainaut M."/>
            <person name="Henrissat B."/>
            <person name="Roux C."/>
            <person name="Martin F."/>
            <person name="Corradi N."/>
        </authorList>
    </citation>
    <scope>NUCLEOTIDE SEQUENCE [LARGE SCALE GENOMIC DNA]</scope>
    <source>
        <strain evidence="2 3">DAOM 197198</strain>
    </source>
</reference>
<keyword evidence="1" id="KW-0812">Transmembrane</keyword>